<comment type="caution">
    <text evidence="2">The sequence shown here is derived from an EMBL/GenBank/DDBJ whole genome shotgun (WGS) entry which is preliminary data.</text>
</comment>
<accession>A0A0R2D1R1</accession>
<dbReference type="STRING" id="1423796.FC24_GL000415"/>
<proteinExistence type="predicted"/>
<organism evidence="2 3">
    <name type="scientific">Loigolactobacillus rennini DSM 20253</name>
    <dbReference type="NCBI Taxonomy" id="1423796"/>
    <lineage>
        <taxon>Bacteria</taxon>
        <taxon>Bacillati</taxon>
        <taxon>Bacillota</taxon>
        <taxon>Bacilli</taxon>
        <taxon>Lactobacillales</taxon>
        <taxon>Lactobacillaceae</taxon>
        <taxon>Loigolactobacillus</taxon>
    </lineage>
</organism>
<sequence length="51" mass="5755">MTTIAALGLGSFLYGFYIMWRPLAFIIGGVVFVVIALTMNQLYDPSKNKRR</sequence>
<protein>
    <submittedName>
        <fullName evidence="2">Uncharacterized protein</fullName>
    </submittedName>
</protein>
<gene>
    <name evidence="2" type="ORF">FC24_GL000415</name>
</gene>
<evidence type="ECO:0000256" key="1">
    <source>
        <dbReference type="SAM" id="Phobius"/>
    </source>
</evidence>
<dbReference type="Proteomes" id="UP000051638">
    <property type="component" value="Unassembled WGS sequence"/>
</dbReference>
<dbReference type="EMBL" id="AYYI01000094">
    <property type="protein sequence ID" value="KRM94012.1"/>
    <property type="molecule type" value="Genomic_DNA"/>
</dbReference>
<dbReference type="AlphaFoldDB" id="A0A0R2D1R1"/>
<dbReference type="PATRIC" id="fig|1423796.3.peg.427"/>
<feature type="transmembrane region" description="Helical" evidence="1">
    <location>
        <begin position="20"/>
        <end position="43"/>
    </location>
</feature>
<keyword evidence="3" id="KW-1185">Reference proteome</keyword>
<keyword evidence="1" id="KW-0472">Membrane</keyword>
<reference evidence="2 3" key="1">
    <citation type="journal article" date="2015" name="Genome Announc.">
        <title>Expanding the biotechnology potential of lactobacilli through comparative genomics of 213 strains and associated genera.</title>
        <authorList>
            <person name="Sun Z."/>
            <person name="Harris H.M."/>
            <person name="McCann A."/>
            <person name="Guo C."/>
            <person name="Argimon S."/>
            <person name="Zhang W."/>
            <person name="Yang X."/>
            <person name="Jeffery I.B."/>
            <person name="Cooney J.C."/>
            <person name="Kagawa T.F."/>
            <person name="Liu W."/>
            <person name="Song Y."/>
            <person name="Salvetti E."/>
            <person name="Wrobel A."/>
            <person name="Rasinkangas P."/>
            <person name="Parkhill J."/>
            <person name="Rea M.C."/>
            <person name="O'Sullivan O."/>
            <person name="Ritari J."/>
            <person name="Douillard F.P."/>
            <person name="Paul Ross R."/>
            <person name="Yang R."/>
            <person name="Briner A.E."/>
            <person name="Felis G.E."/>
            <person name="de Vos W.M."/>
            <person name="Barrangou R."/>
            <person name="Klaenhammer T.R."/>
            <person name="Caufield P.W."/>
            <person name="Cui Y."/>
            <person name="Zhang H."/>
            <person name="O'Toole P.W."/>
        </authorList>
    </citation>
    <scope>NUCLEOTIDE SEQUENCE [LARGE SCALE GENOMIC DNA]</scope>
    <source>
        <strain evidence="2 3">DSM 20253</strain>
    </source>
</reference>
<keyword evidence="1" id="KW-0812">Transmembrane</keyword>
<name>A0A0R2D1R1_9LACO</name>
<evidence type="ECO:0000313" key="2">
    <source>
        <dbReference type="EMBL" id="KRM94012.1"/>
    </source>
</evidence>
<keyword evidence="1" id="KW-1133">Transmembrane helix</keyword>
<evidence type="ECO:0000313" key="3">
    <source>
        <dbReference type="Proteomes" id="UP000051638"/>
    </source>
</evidence>